<dbReference type="SUPFAM" id="SSF50978">
    <property type="entry name" value="WD40 repeat-like"/>
    <property type="match status" value="1"/>
</dbReference>
<organism evidence="6 7">
    <name type="scientific">Tulasnella calospora MUT 4182</name>
    <dbReference type="NCBI Taxonomy" id="1051891"/>
    <lineage>
        <taxon>Eukaryota</taxon>
        <taxon>Fungi</taxon>
        <taxon>Dikarya</taxon>
        <taxon>Basidiomycota</taxon>
        <taxon>Agaricomycotina</taxon>
        <taxon>Agaricomycetes</taxon>
        <taxon>Cantharellales</taxon>
        <taxon>Tulasnellaceae</taxon>
        <taxon>Tulasnella</taxon>
    </lineage>
</organism>
<dbReference type="SUPFAM" id="SSF81383">
    <property type="entry name" value="F-box domain"/>
    <property type="match status" value="1"/>
</dbReference>
<evidence type="ECO:0000256" key="1">
    <source>
        <dbReference type="ARBA" id="ARBA00022574"/>
    </source>
</evidence>
<dbReference type="GO" id="GO:0009166">
    <property type="term" value="P:nucleotide catabolic process"/>
    <property type="evidence" value="ECO:0007669"/>
    <property type="project" value="TreeGrafter"/>
</dbReference>
<dbReference type="OrthoDB" id="1065058at2759"/>
<keyword evidence="1 3" id="KW-0853">WD repeat</keyword>
<proteinExistence type="predicted"/>
<feature type="compositionally biased region" description="Basic and acidic residues" evidence="4">
    <location>
        <begin position="380"/>
        <end position="389"/>
    </location>
</feature>
<feature type="domain" description="F-box" evidence="5">
    <location>
        <begin position="73"/>
        <end position="119"/>
    </location>
</feature>
<reference evidence="7" key="2">
    <citation type="submission" date="2015-01" db="EMBL/GenBank/DDBJ databases">
        <title>Evolutionary Origins and Diversification of the Mycorrhizal Mutualists.</title>
        <authorList>
            <consortium name="DOE Joint Genome Institute"/>
            <consortium name="Mycorrhizal Genomics Consortium"/>
            <person name="Kohler A."/>
            <person name="Kuo A."/>
            <person name="Nagy L.G."/>
            <person name="Floudas D."/>
            <person name="Copeland A."/>
            <person name="Barry K.W."/>
            <person name="Cichocki N."/>
            <person name="Veneault-Fourrey C."/>
            <person name="LaButti K."/>
            <person name="Lindquist E.A."/>
            <person name="Lipzen A."/>
            <person name="Lundell T."/>
            <person name="Morin E."/>
            <person name="Murat C."/>
            <person name="Riley R."/>
            <person name="Ohm R."/>
            <person name="Sun H."/>
            <person name="Tunlid A."/>
            <person name="Henrissat B."/>
            <person name="Grigoriev I.V."/>
            <person name="Hibbett D.S."/>
            <person name="Martin F."/>
        </authorList>
    </citation>
    <scope>NUCLEOTIDE SEQUENCE [LARGE SCALE GENOMIC DNA]</scope>
    <source>
        <strain evidence="7">MUT 4182</strain>
    </source>
</reference>
<feature type="region of interest" description="Disordered" evidence="4">
    <location>
        <begin position="380"/>
        <end position="468"/>
    </location>
</feature>
<evidence type="ECO:0000313" key="6">
    <source>
        <dbReference type="EMBL" id="KIO15759.1"/>
    </source>
</evidence>
<dbReference type="Gene3D" id="1.20.1280.50">
    <property type="match status" value="1"/>
</dbReference>
<feature type="repeat" description="WD" evidence="3">
    <location>
        <begin position="246"/>
        <end position="285"/>
    </location>
</feature>
<evidence type="ECO:0000313" key="7">
    <source>
        <dbReference type="Proteomes" id="UP000054248"/>
    </source>
</evidence>
<keyword evidence="2" id="KW-0677">Repeat</keyword>
<evidence type="ECO:0000256" key="2">
    <source>
        <dbReference type="ARBA" id="ARBA00022737"/>
    </source>
</evidence>
<dbReference type="HOGENOM" id="CLU_009767_0_0_1"/>
<name>A0A0C3Q0Z4_9AGAM</name>
<sequence>MQLDITSGGGVFDIAALRGDGRGSFDEAEVKRVVRSLRLSDRMRLIHLILDSCLPGDISQMIRLLEKYAASTLDIVAMLPQELGAKILTFLTIHELLEVECVSKAWQAVVHHPSIWRQHCLELTWSDPTPLKWPHDANEWEPLYKALHHRERNFSLGLAQSVRFLRGHTNFCTTLILKGNRLISGSYDETIRVWDVAAGKETHCLKAKAISCLDFLPDEEVLVAGFHDVGRVHVYSTVTWTQLQTLQGHLYGIRSVAISKKYVISAGADKAIVCWDWRAGQKIVRFGQQTNLNIGVQIVDDETVVGVTVDGIVRTFSIRRKEMISQFKLNELAAGDPLTSARLSQVGVGANNMLQWFAAKGRQMTCATKNVILHLEWEENKKDKKKKSEVSTPTTENAPSPTTSSLRHSVAGRPSTSTSMRSPLTSRKSLGSVTPSRTAASPRASAASRLGMSPRSVNGSMDTEPTSIMTAPPKLLSVVETPDVAVGAVDPLKRRVSTATRFSTRAGADRRIFLSTYKERRKADSPTEEDVEPVTPSDVSLDMTTDIATIGGAWGVLADGPAGEGAPGIGRLPPDFKGLATPGLNPMSMALSHEEVVVGCADGSIYVMSFVGWEYSQPRDEEFLEGDALDEEQGYE</sequence>
<dbReference type="Pfam" id="PF00400">
    <property type="entry name" value="WD40"/>
    <property type="match status" value="2"/>
</dbReference>
<dbReference type="SMART" id="SM00320">
    <property type="entry name" value="WD40"/>
    <property type="match status" value="3"/>
</dbReference>
<dbReference type="InterPro" id="IPR015943">
    <property type="entry name" value="WD40/YVTN_repeat-like_dom_sf"/>
</dbReference>
<reference evidence="6 7" key="1">
    <citation type="submission" date="2014-04" db="EMBL/GenBank/DDBJ databases">
        <authorList>
            <consortium name="DOE Joint Genome Institute"/>
            <person name="Kuo A."/>
            <person name="Girlanda M."/>
            <person name="Perotto S."/>
            <person name="Kohler A."/>
            <person name="Nagy L.G."/>
            <person name="Floudas D."/>
            <person name="Copeland A."/>
            <person name="Barry K.W."/>
            <person name="Cichocki N."/>
            <person name="Veneault-Fourrey C."/>
            <person name="LaButti K."/>
            <person name="Lindquist E.A."/>
            <person name="Lipzen A."/>
            <person name="Lundell T."/>
            <person name="Morin E."/>
            <person name="Murat C."/>
            <person name="Sun H."/>
            <person name="Tunlid A."/>
            <person name="Henrissat B."/>
            <person name="Grigoriev I.V."/>
            <person name="Hibbett D.S."/>
            <person name="Martin F."/>
            <person name="Nordberg H.P."/>
            <person name="Cantor M.N."/>
            <person name="Hua S.X."/>
        </authorList>
    </citation>
    <scope>NUCLEOTIDE SEQUENCE [LARGE SCALE GENOMIC DNA]</scope>
    <source>
        <strain evidence="6 7">MUT 4182</strain>
    </source>
</reference>
<accession>A0A0C3Q0Z4</accession>
<feature type="compositionally biased region" description="Polar residues" evidence="4">
    <location>
        <begin position="414"/>
        <end position="433"/>
    </location>
</feature>
<keyword evidence="7" id="KW-1185">Reference proteome</keyword>
<dbReference type="PROSITE" id="PS50082">
    <property type="entry name" value="WD_REPEATS_2"/>
    <property type="match status" value="2"/>
</dbReference>
<dbReference type="EMBL" id="KN823834">
    <property type="protein sequence ID" value="KIO15759.1"/>
    <property type="molecule type" value="Genomic_DNA"/>
</dbReference>
<dbReference type="Gene3D" id="2.130.10.10">
    <property type="entry name" value="YVTN repeat-like/Quinoprotein amine dehydrogenase"/>
    <property type="match status" value="1"/>
</dbReference>
<feature type="compositionally biased region" description="Polar residues" evidence="4">
    <location>
        <begin position="390"/>
        <end position="407"/>
    </location>
</feature>
<dbReference type="GO" id="GO:0008252">
    <property type="term" value="F:nucleotidase activity"/>
    <property type="evidence" value="ECO:0007669"/>
    <property type="project" value="TreeGrafter"/>
</dbReference>
<evidence type="ECO:0000256" key="3">
    <source>
        <dbReference type="PROSITE-ProRule" id="PRU00221"/>
    </source>
</evidence>
<protein>
    <recommendedName>
        <fullName evidence="5">F-box domain-containing protein</fullName>
    </recommendedName>
</protein>
<dbReference type="GO" id="GO:0006206">
    <property type="term" value="P:pyrimidine nucleobase metabolic process"/>
    <property type="evidence" value="ECO:0007669"/>
    <property type="project" value="TreeGrafter"/>
</dbReference>
<dbReference type="InterPro" id="IPR036322">
    <property type="entry name" value="WD40_repeat_dom_sf"/>
</dbReference>
<dbReference type="SMART" id="SM00256">
    <property type="entry name" value="FBOX"/>
    <property type="match status" value="1"/>
</dbReference>
<feature type="region of interest" description="Disordered" evidence="4">
    <location>
        <begin position="519"/>
        <end position="539"/>
    </location>
</feature>
<evidence type="ECO:0000256" key="4">
    <source>
        <dbReference type="SAM" id="MobiDB-lite"/>
    </source>
</evidence>
<dbReference type="STRING" id="1051891.A0A0C3Q0Z4"/>
<dbReference type="PROSITE" id="PS50294">
    <property type="entry name" value="WD_REPEATS_REGION"/>
    <property type="match status" value="1"/>
</dbReference>
<gene>
    <name evidence="6" type="ORF">M407DRAFT_235877</name>
</gene>
<dbReference type="PROSITE" id="PS00678">
    <property type="entry name" value="WD_REPEATS_1"/>
    <property type="match status" value="1"/>
</dbReference>
<dbReference type="InterPro" id="IPR036047">
    <property type="entry name" value="F-box-like_dom_sf"/>
</dbReference>
<evidence type="ECO:0000259" key="5">
    <source>
        <dbReference type="PROSITE" id="PS50181"/>
    </source>
</evidence>
<dbReference type="PANTHER" id="PTHR47438">
    <property type="entry name" value="PHOSPHATE METABOLISM PROTEIN 8-RELATED"/>
    <property type="match status" value="1"/>
</dbReference>
<dbReference type="Proteomes" id="UP000054248">
    <property type="component" value="Unassembled WGS sequence"/>
</dbReference>
<feature type="repeat" description="WD" evidence="3">
    <location>
        <begin position="165"/>
        <end position="204"/>
    </location>
</feature>
<dbReference type="InterPro" id="IPR001680">
    <property type="entry name" value="WD40_rpt"/>
</dbReference>
<dbReference type="PROSITE" id="PS50181">
    <property type="entry name" value="FBOX"/>
    <property type="match status" value="1"/>
</dbReference>
<dbReference type="AlphaFoldDB" id="A0A0C3Q0Z4"/>
<dbReference type="PANTHER" id="PTHR47438:SF1">
    <property type="entry name" value="PHOSPHATE METABOLISM PROTEIN 8-RELATED"/>
    <property type="match status" value="1"/>
</dbReference>
<feature type="compositionally biased region" description="Low complexity" evidence="4">
    <location>
        <begin position="434"/>
        <end position="449"/>
    </location>
</feature>
<dbReference type="InterPro" id="IPR001810">
    <property type="entry name" value="F-box_dom"/>
</dbReference>
<dbReference type="InterPro" id="IPR019775">
    <property type="entry name" value="WD40_repeat_CS"/>
</dbReference>
<dbReference type="InterPro" id="IPR052791">
    <property type="entry name" value="SSM1_domain"/>
</dbReference>
<feature type="compositionally biased region" description="Polar residues" evidence="4">
    <location>
        <begin position="455"/>
        <end position="468"/>
    </location>
</feature>
<dbReference type="Pfam" id="PF12937">
    <property type="entry name" value="F-box-like"/>
    <property type="match status" value="1"/>
</dbReference>